<name>A0A803NSJ6_CANSA</name>
<protein>
    <submittedName>
        <fullName evidence="1">Uncharacterized protein</fullName>
    </submittedName>
</protein>
<dbReference type="EMBL" id="UZAU01000163">
    <property type="status" value="NOT_ANNOTATED_CDS"/>
    <property type="molecule type" value="Genomic_DNA"/>
</dbReference>
<keyword evidence="2" id="KW-1185">Reference proteome</keyword>
<sequence length="121" mass="13253">MRLGRSKVVRQWQELREEGRVHLARAVGFEASFDHRSWGLESFANFPVTTNIAEMPTAFTTPETVQDDNWYPELGASHHLTPDSSNLGASTSYAGNEQVLVGNGVGLNIESVGLATLLPKL</sequence>
<dbReference type="AlphaFoldDB" id="A0A803NSJ6"/>
<reference evidence="1" key="2">
    <citation type="submission" date="2021-03" db="UniProtKB">
        <authorList>
            <consortium name="EnsemblPlants"/>
        </authorList>
    </citation>
    <scope>IDENTIFICATION</scope>
</reference>
<dbReference type="Proteomes" id="UP000596661">
    <property type="component" value="Chromosome 2"/>
</dbReference>
<evidence type="ECO:0000313" key="1">
    <source>
        <dbReference type="EnsemblPlants" id="cds.evm.model.02.1173"/>
    </source>
</evidence>
<proteinExistence type="predicted"/>
<accession>A0A803NSJ6</accession>
<dbReference type="Gramene" id="evm.model.02.1173">
    <property type="protein sequence ID" value="cds.evm.model.02.1173"/>
    <property type="gene ID" value="evm.TU.02.1173"/>
</dbReference>
<reference evidence="1" key="1">
    <citation type="submission" date="2018-11" db="EMBL/GenBank/DDBJ databases">
        <authorList>
            <person name="Grassa J C."/>
        </authorList>
    </citation>
    <scope>NUCLEOTIDE SEQUENCE [LARGE SCALE GENOMIC DNA]</scope>
</reference>
<organism evidence="1 2">
    <name type="scientific">Cannabis sativa</name>
    <name type="common">Hemp</name>
    <name type="synonym">Marijuana</name>
    <dbReference type="NCBI Taxonomy" id="3483"/>
    <lineage>
        <taxon>Eukaryota</taxon>
        <taxon>Viridiplantae</taxon>
        <taxon>Streptophyta</taxon>
        <taxon>Embryophyta</taxon>
        <taxon>Tracheophyta</taxon>
        <taxon>Spermatophyta</taxon>
        <taxon>Magnoliopsida</taxon>
        <taxon>eudicotyledons</taxon>
        <taxon>Gunneridae</taxon>
        <taxon>Pentapetalae</taxon>
        <taxon>rosids</taxon>
        <taxon>fabids</taxon>
        <taxon>Rosales</taxon>
        <taxon>Cannabaceae</taxon>
        <taxon>Cannabis</taxon>
    </lineage>
</organism>
<evidence type="ECO:0000313" key="2">
    <source>
        <dbReference type="Proteomes" id="UP000596661"/>
    </source>
</evidence>
<dbReference type="EnsemblPlants" id="evm.model.02.1173">
    <property type="protein sequence ID" value="cds.evm.model.02.1173"/>
    <property type="gene ID" value="evm.TU.02.1173"/>
</dbReference>